<feature type="non-terminal residue" evidence="2">
    <location>
        <position position="1"/>
    </location>
</feature>
<organism evidence="2">
    <name type="scientific">Tanacetum cinerariifolium</name>
    <name type="common">Dalmatian daisy</name>
    <name type="synonym">Chrysanthemum cinerariifolium</name>
    <dbReference type="NCBI Taxonomy" id="118510"/>
    <lineage>
        <taxon>Eukaryota</taxon>
        <taxon>Viridiplantae</taxon>
        <taxon>Streptophyta</taxon>
        <taxon>Embryophyta</taxon>
        <taxon>Tracheophyta</taxon>
        <taxon>Spermatophyta</taxon>
        <taxon>Magnoliopsida</taxon>
        <taxon>eudicotyledons</taxon>
        <taxon>Gunneridae</taxon>
        <taxon>Pentapetalae</taxon>
        <taxon>asterids</taxon>
        <taxon>campanulids</taxon>
        <taxon>Asterales</taxon>
        <taxon>Asteraceae</taxon>
        <taxon>Asteroideae</taxon>
        <taxon>Anthemideae</taxon>
        <taxon>Anthemidinae</taxon>
        <taxon>Tanacetum</taxon>
    </lineage>
</organism>
<reference evidence="2" key="1">
    <citation type="journal article" date="2019" name="Sci. Rep.">
        <title>Draft genome of Tanacetum cinerariifolium, the natural source of mosquito coil.</title>
        <authorList>
            <person name="Yamashiro T."/>
            <person name="Shiraishi A."/>
            <person name="Satake H."/>
            <person name="Nakayama K."/>
        </authorList>
    </citation>
    <scope>NUCLEOTIDE SEQUENCE</scope>
</reference>
<feature type="region of interest" description="Disordered" evidence="1">
    <location>
        <begin position="42"/>
        <end position="77"/>
    </location>
</feature>
<accession>A0A699X4I0</accession>
<comment type="caution">
    <text evidence="2">The sequence shown here is derived from an EMBL/GenBank/DDBJ whole genome shotgun (WGS) entry which is preliminary data.</text>
</comment>
<evidence type="ECO:0000313" key="2">
    <source>
        <dbReference type="EMBL" id="GFD53973.1"/>
    </source>
</evidence>
<protein>
    <submittedName>
        <fullName evidence="2">Uncharacterized protein</fullName>
    </submittedName>
</protein>
<name>A0A699X4I0_TANCI</name>
<evidence type="ECO:0000256" key="1">
    <source>
        <dbReference type="SAM" id="MobiDB-lite"/>
    </source>
</evidence>
<proteinExistence type="predicted"/>
<sequence length="77" mass="8207">QRVLHAGNLPDAARVGARHVEPPGAPPARRLRVRAHALQLHLHRRQPTRLGGHDGQRSSLETSLPANLLGPGADGVV</sequence>
<dbReference type="AlphaFoldDB" id="A0A699X4I0"/>
<gene>
    <name evidence="2" type="ORF">Tci_925942</name>
</gene>
<dbReference type="EMBL" id="BKCJ011800747">
    <property type="protein sequence ID" value="GFD53973.1"/>
    <property type="molecule type" value="Genomic_DNA"/>
</dbReference>